<keyword evidence="5" id="KW-1185">Reference proteome</keyword>
<dbReference type="InterPro" id="IPR016181">
    <property type="entry name" value="Acyl_CoA_acyltransferase"/>
</dbReference>
<dbReference type="SUPFAM" id="SSF55729">
    <property type="entry name" value="Acyl-CoA N-acyltransferases (Nat)"/>
    <property type="match status" value="1"/>
</dbReference>
<dbReference type="RefSeq" id="WP_090840483.1">
    <property type="nucleotide sequence ID" value="NZ_FORM01000006.1"/>
</dbReference>
<proteinExistence type="predicted"/>
<accession>A0A1I3QL67</accession>
<evidence type="ECO:0000259" key="3">
    <source>
        <dbReference type="PROSITE" id="PS51186"/>
    </source>
</evidence>
<keyword evidence="2" id="KW-0012">Acyltransferase</keyword>
<dbReference type="STRING" id="1144750.SAMN05443431_106170"/>
<dbReference type="AlphaFoldDB" id="A0A1I3QL67"/>
<dbReference type="EMBL" id="FORM01000006">
    <property type="protein sequence ID" value="SFJ33926.1"/>
    <property type="molecule type" value="Genomic_DNA"/>
</dbReference>
<dbReference type="PANTHER" id="PTHR43420">
    <property type="entry name" value="ACETYLTRANSFERASE"/>
    <property type="match status" value="1"/>
</dbReference>
<dbReference type="CDD" id="cd04301">
    <property type="entry name" value="NAT_SF"/>
    <property type="match status" value="1"/>
</dbReference>
<dbReference type="GO" id="GO:0016747">
    <property type="term" value="F:acyltransferase activity, transferring groups other than amino-acyl groups"/>
    <property type="evidence" value="ECO:0007669"/>
    <property type="project" value="InterPro"/>
</dbReference>
<dbReference type="Pfam" id="PF00583">
    <property type="entry name" value="Acetyltransf_1"/>
    <property type="match status" value="1"/>
</dbReference>
<dbReference type="PROSITE" id="PS51186">
    <property type="entry name" value="GNAT"/>
    <property type="match status" value="1"/>
</dbReference>
<organism evidence="4 5">
    <name type="scientific">Olleya namhaensis</name>
    <dbReference type="NCBI Taxonomy" id="1144750"/>
    <lineage>
        <taxon>Bacteria</taxon>
        <taxon>Pseudomonadati</taxon>
        <taxon>Bacteroidota</taxon>
        <taxon>Flavobacteriia</taxon>
        <taxon>Flavobacteriales</taxon>
        <taxon>Flavobacteriaceae</taxon>
    </lineage>
</organism>
<evidence type="ECO:0000313" key="4">
    <source>
        <dbReference type="EMBL" id="SFJ33926.1"/>
    </source>
</evidence>
<dbReference type="InterPro" id="IPR050680">
    <property type="entry name" value="YpeA/RimI_acetyltransf"/>
</dbReference>
<evidence type="ECO:0000256" key="2">
    <source>
        <dbReference type="ARBA" id="ARBA00023315"/>
    </source>
</evidence>
<protein>
    <submittedName>
        <fullName evidence="4">Acetyltransferase (GNAT) family protein</fullName>
    </submittedName>
</protein>
<name>A0A1I3QL67_9FLAO</name>
<reference evidence="5" key="1">
    <citation type="submission" date="2016-10" db="EMBL/GenBank/DDBJ databases">
        <authorList>
            <person name="Varghese N."/>
            <person name="Submissions S."/>
        </authorList>
    </citation>
    <scope>NUCLEOTIDE SEQUENCE [LARGE SCALE GENOMIC DNA]</scope>
    <source>
        <strain evidence="5">DSM 28881</strain>
    </source>
</reference>
<dbReference type="Gene3D" id="3.40.630.30">
    <property type="match status" value="1"/>
</dbReference>
<dbReference type="Proteomes" id="UP000199559">
    <property type="component" value="Unassembled WGS sequence"/>
</dbReference>
<evidence type="ECO:0000313" key="5">
    <source>
        <dbReference type="Proteomes" id="UP000199559"/>
    </source>
</evidence>
<dbReference type="InterPro" id="IPR000182">
    <property type="entry name" value="GNAT_dom"/>
</dbReference>
<evidence type="ECO:0000256" key="1">
    <source>
        <dbReference type="ARBA" id="ARBA00022679"/>
    </source>
</evidence>
<keyword evidence="1 4" id="KW-0808">Transferase</keyword>
<gene>
    <name evidence="4" type="ORF">SAMN05443431_106170</name>
</gene>
<sequence>MLNLSPVTVAKHEVLLQLMQRIYPPAYRQLWKNNDCNWYINSQYNLKHVTKELDVKNTDYFFIQYNTITIGILRLVHQIPEATTKLHRLYLDHDYQGLGLGKQLMQLSENRAKANQSTSIWLEAMDTQLQALNFYKKCGFKIVDSYALDFELIMDPFKGMHKMTKQL</sequence>
<feature type="domain" description="N-acetyltransferase" evidence="3">
    <location>
        <begin position="2"/>
        <end position="159"/>
    </location>
</feature>